<proteinExistence type="predicted"/>
<evidence type="ECO:0000313" key="3">
    <source>
        <dbReference type="Proteomes" id="UP000746471"/>
    </source>
</evidence>
<feature type="transmembrane region" description="Helical" evidence="1">
    <location>
        <begin position="39"/>
        <end position="59"/>
    </location>
</feature>
<organism evidence="2 3">
    <name type="scientific">Fusibacter paucivorans</name>
    <dbReference type="NCBI Taxonomy" id="76009"/>
    <lineage>
        <taxon>Bacteria</taxon>
        <taxon>Bacillati</taxon>
        <taxon>Bacillota</taxon>
        <taxon>Clostridia</taxon>
        <taxon>Eubacteriales</taxon>
        <taxon>Eubacteriales Family XII. Incertae Sedis</taxon>
        <taxon>Fusibacter</taxon>
    </lineage>
</organism>
<comment type="caution">
    <text evidence="2">The sequence shown here is derived from an EMBL/GenBank/DDBJ whole genome shotgun (WGS) entry which is preliminary data.</text>
</comment>
<gene>
    <name evidence="2" type="ORF">KHM83_19100</name>
</gene>
<keyword evidence="1" id="KW-0812">Transmembrane</keyword>
<evidence type="ECO:0000313" key="2">
    <source>
        <dbReference type="EMBL" id="MBS7528778.1"/>
    </source>
</evidence>
<dbReference type="Proteomes" id="UP000746471">
    <property type="component" value="Unassembled WGS sequence"/>
</dbReference>
<name>A0ABS5PUD6_9FIRM</name>
<keyword evidence="1" id="KW-1133">Transmembrane helix</keyword>
<keyword evidence="3" id="KW-1185">Reference proteome</keyword>
<accession>A0ABS5PUD6</accession>
<dbReference type="EMBL" id="JAHBCL010000060">
    <property type="protein sequence ID" value="MBS7528778.1"/>
    <property type="molecule type" value="Genomic_DNA"/>
</dbReference>
<reference evidence="2 3" key="1">
    <citation type="submission" date="2021-05" db="EMBL/GenBank/DDBJ databases">
        <title>Fusibacter ferrireducens sp. nov., an anaerobic, sulfur- and Fe-reducing bacterium isolated from the mangrove sediment.</title>
        <authorList>
            <person name="Qiu D."/>
        </authorList>
    </citation>
    <scope>NUCLEOTIDE SEQUENCE [LARGE SCALE GENOMIC DNA]</scope>
    <source>
        <strain evidence="2 3">DSM 12116</strain>
    </source>
</reference>
<evidence type="ECO:0000256" key="1">
    <source>
        <dbReference type="SAM" id="Phobius"/>
    </source>
</evidence>
<keyword evidence="1" id="KW-0472">Membrane</keyword>
<protein>
    <submittedName>
        <fullName evidence="2">Uncharacterized protein</fullName>
    </submittedName>
</protein>
<sequence>MIGSAIGVFIGHVAFHYFHYKTYPGFYQIQSAPWYTSSIIYGAVTIAIILILTILKLFLIRNSEK</sequence>